<evidence type="ECO:0000313" key="5">
    <source>
        <dbReference type="EMBL" id="ORE14009.1"/>
    </source>
</evidence>
<dbReference type="PANTHER" id="PTHR12652">
    <property type="entry name" value="PEROXISOMAL BIOGENESIS FACTOR 11"/>
    <property type="match status" value="1"/>
</dbReference>
<dbReference type="InterPro" id="IPR008733">
    <property type="entry name" value="PEX11"/>
</dbReference>
<accession>A0A0A1N8E8</accession>
<organism evidence="5 6">
    <name type="scientific">Rhizopus microsporus</name>
    <dbReference type="NCBI Taxonomy" id="58291"/>
    <lineage>
        <taxon>Eukaryota</taxon>
        <taxon>Fungi</taxon>
        <taxon>Fungi incertae sedis</taxon>
        <taxon>Mucoromycota</taxon>
        <taxon>Mucoromycotina</taxon>
        <taxon>Mucoromycetes</taxon>
        <taxon>Mucorales</taxon>
        <taxon>Mucorineae</taxon>
        <taxon>Rhizopodaceae</taxon>
        <taxon>Rhizopus</taxon>
    </lineage>
</organism>
<dbReference type="AlphaFoldDB" id="A0A0A1N8E8"/>
<keyword evidence="3" id="KW-0576">Peroxisome</keyword>
<evidence type="ECO:0000313" key="6">
    <source>
        <dbReference type="Proteomes" id="UP000242381"/>
    </source>
</evidence>
<dbReference type="GO" id="GO:0005778">
    <property type="term" value="C:peroxisomal membrane"/>
    <property type="evidence" value="ECO:0007669"/>
    <property type="project" value="UniProtKB-SubCell"/>
</dbReference>
<proteinExistence type="predicted"/>
<evidence type="ECO:0000256" key="2">
    <source>
        <dbReference type="ARBA" id="ARBA00023136"/>
    </source>
</evidence>
<keyword evidence="1" id="KW-0962">Peroxisome biogenesis</keyword>
<dbReference type="OMA" id="AYHPTVA"/>
<dbReference type="GO" id="GO:0016559">
    <property type="term" value="P:peroxisome fission"/>
    <property type="evidence" value="ECO:0007669"/>
    <property type="project" value="InterPro"/>
</dbReference>
<protein>
    <submittedName>
        <fullName evidence="5">Peroxisomal biogenesis factor 11</fullName>
    </submittedName>
</protein>
<sequence length="243" mass="27986">MVLTHAHVDAFNRYMATTVGREKLCRFVQYFARFYAYYLFRNGAPKETIQRWADLKTHLGNGRKFFRLFKPVEFAQVGVKSWGLSDEVLRYTAVLKQAGMFFYYMSEALVLANSINFYKPSNIKQITEFGQRCWLIALAASLLSGLYKFRQLSIREHMLEKTRKALVNSSEKTESQTAELKTQEKVLAKDKYNTRYQFIQDAVDMIIPLAGLGYLKADEGIVGLAGMTTSFLAMNTQWKKLNA</sequence>
<reference evidence="5 6" key="1">
    <citation type="journal article" date="2016" name="Proc. Natl. Acad. Sci. U.S.A.">
        <title>Lipid metabolic changes in an early divergent fungus govern the establishment of a mutualistic symbiosis with endobacteria.</title>
        <authorList>
            <person name="Lastovetsky O.A."/>
            <person name="Gaspar M.L."/>
            <person name="Mondo S.J."/>
            <person name="LaButti K.M."/>
            <person name="Sandor L."/>
            <person name="Grigoriev I.V."/>
            <person name="Henry S.A."/>
            <person name="Pawlowska T.E."/>
        </authorList>
    </citation>
    <scope>NUCLEOTIDE SEQUENCE [LARGE SCALE GENOMIC DNA]</scope>
    <source>
        <strain evidence="5 6">ATCC 11559</strain>
    </source>
</reference>
<dbReference type="EMBL" id="KV921497">
    <property type="protein sequence ID" value="ORE14009.1"/>
    <property type="molecule type" value="Genomic_DNA"/>
</dbReference>
<gene>
    <name evidence="5" type="ORF">BCV71DRAFT_267863</name>
</gene>
<dbReference type="PANTHER" id="PTHR12652:SF50">
    <property type="entry name" value="PEROXIN 11"/>
    <property type="match status" value="1"/>
</dbReference>
<evidence type="ECO:0000256" key="4">
    <source>
        <dbReference type="ARBA" id="ARBA00046271"/>
    </source>
</evidence>
<name>A0A0A1N8E8_RHIZD</name>
<dbReference type="Pfam" id="PF05648">
    <property type="entry name" value="PEX11"/>
    <property type="match status" value="1"/>
</dbReference>
<evidence type="ECO:0000256" key="3">
    <source>
        <dbReference type="ARBA" id="ARBA00023140"/>
    </source>
</evidence>
<evidence type="ECO:0000256" key="1">
    <source>
        <dbReference type="ARBA" id="ARBA00022593"/>
    </source>
</evidence>
<dbReference type="VEuPathDB" id="FungiDB:BCV72DRAFT_317462"/>
<keyword evidence="2" id="KW-0472">Membrane</keyword>
<dbReference type="Proteomes" id="UP000242381">
    <property type="component" value="Unassembled WGS sequence"/>
</dbReference>
<comment type="subcellular location">
    <subcellularLocation>
        <location evidence="4">Peroxisome membrane</location>
    </subcellularLocation>
</comment>